<proteinExistence type="predicted"/>
<evidence type="ECO:0008006" key="3">
    <source>
        <dbReference type="Google" id="ProtNLM"/>
    </source>
</evidence>
<name>A0A2W1BRQ4_HELAM</name>
<dbReference type="SUPFAM" id="SSF53098">
    <property type="entry name" value="Ribonuclease H-like"/>
    <property type="match status" value="1"/>
</dbReference>
<organism evidence="1 2">
    <name type="scientific">Helicoverpa armigera</name>
    <name type="common">Cotton bollworm</name>
    <name type="synonym">Heliothis armigera</name>
    <dbReference type="NCBI Taxonomy" id="29058"/>
    <lineage>
        <taxon>Eukaryota</taxon>
        <taxon>Metazoa</taxon>
        <taxon>Ecdysozoa</taxon>
        <taxon>Arthropoda</taxon>
        <taxon>Hexapoda</taxon>
        <taxon>Insecta</taxon>
        <taxon>Pterygota</taxon>
        <taxon>Neoptera</taxon>
        <taxon>Endopterygota</taxon>
        <taxon>Lepidoptera</taxon>
        <taxon>Glossata</taxon>
        <taxon>Ditrysia</taxon>
        <taxon>Noctuoidea</taxon>
        <taxon>Noctuidae</taxon>
        <taxon>Heliothinae</taxon>
        <taxon>Helicoverpa</taxon>
    </lineage>
</organism>
<evidence type="ECO:0000313" key="2">
    <source>
        <dbReference type="Proteomes" id="UP000249218"/>
    </source>
</evidence>
<dbReference type="AlphaFoldDB" id="A0A2W1BRQ4"/>
<protein>
    <recommendedName>
        <fullName evidence="3">Integrase catalytic domain-containing protein</fullName>
    </recommendedName>
</protein>
<feature type="non-terminal residue" evidence="1">
    <location>
        <position position="105"/>
    </location>
</feature>
<keyword evidence="2" id="KW-1185">Reference proteome</keyword>
<accession>A0A2W1BRQ4</accession>
<gene>
    <name evidence="1" type="primary">HaOG203085</name>
    <name evidence="1" type="ORF">B5X24_HaOG203085</name>
</gene>
<sequence>MSIGGAKYFVTFIDDSTRWSEVYLLGKKSAVLSAFKLYKSHAERLTGEHKVVEARDVKFVPKEEPKQFHQKVELEVEDTHSNAKSPVTTEFYTYLPATHETLTGA</sequence>
<reference evidence="1 2" key="1">
    <citation type="journal article" date="2017" name="BMC Biol.">
        <title>Genomic innovations, transcriptional plasticity and gene loss underlying the evolution and divergence of two highly polyphagous and invasive Helicoverpa pest species.</title>
        <authorList>
            <person name="Pearce S.L."/>
            <person name="Clarke D.F."/>
            <person name="East P.D."/>
            <person name="Elfekih S."/>
            <person name="Gordon K.H."/>
            <person name="Jermiin L.S."/>
            <person name="McGaughran A."/>
            <person name="Oakeshott J.G."/>
            <person name="Papanikolaou A."/>
            <person name="Perera O.P."/>
            <person name="Rane R.V."/>
            <person name="Richards S."/>
            <person name="Tay W.T."/>
            <person name="Walsh T.K."/>
            <person name="Anderson A."/>
            <person name="Anderson C.J."/>
            <person name="Asgari S."/>
            <person name="Board P.G."/>
            <person name="Bretschneider A."/>
            <person name="Campbell P.M."/>
            <person name="Chertemps T."/>
            <person name="Christeller J.T."/>
            <person name="Coppin C.W."/>
            <person name="Downes S.J."/>
            <person name="Duan G."/>
            <person name="Farnsworth C.A."/>
            <person name="Good R.T."/>
            <person name="Han L.B."/>
            <person name="Han Y.C."/>
            <person name="Hatje K."/>
            <person name="Horne I."/>
            <person name="Huang Y.P."/>
            <person name="Hughes D.S."/>
            <person name="Jacquin-Joly E."/>
            <person name="James W."/>
            <person name="Jhangiani S."/>
            <person name="Kollmar M."/>
            <person name="Kuwar S.S."/>
            <person name="Li S."/>
            <person name="Liu N.Y."/>
            <person name="Maibeche M.T."/>
            <person name="Miller J.R."/>
            <person name="Montagne N."/>
            <person name="Perry T."/>
            <person name="Qu J."/>
            <person name="Song S.V."/>
            <person name="Sutton G.G."/>
            <person name="Vogel H."/>
            <person name="Walenz B.P."/>
            <person name="Xu W."/>
            <person name="Zhang H.J."/>
            <person name="Zou Z."/>
            <person name="Batterham P."/>
            <person name="Edwards O.R."/>
            <person name="Feyereisen R."/>
            <person name="Gibbs R.A."/>
            <person name="Heckel D.G."/>
            <person name="McGrath A."/>
            <person name="Robin C."/>
            <person name="Scherer S.E."/>
            <person name="Worley K.C."/>
            <person name="Wu Y.D."/>
        </authorList>
    </citation>
    <scope>NUCLEOTIDE SEQUENCE [LARGE SCALE GENOMIC DNA]</scope>
    <source>
        <strain evidence="1">Harm_GR_Male_#8</strain>
        <tissue evidence="1">Whole organism</tissue>
    </source>
</reference>
<dbReference type="EMBL" id="KZ149922">
    <property type="protein sequence ID" value="PZC77718.1"/>
    <property type="molecule type" value="Genomic_DNA"/>
</dbReference>
<dbReference type="Proteomes" id="UP000249218">
    <property type="component" value="Unassembled WGS sequence"/>
</dbReference>
<dbReference type="InterPro" id="IPR012337">
    <property type="entry name" value="RNaseH-like_sf"/>
</dbReference>
<evidence type="ECO:0000313" key="1">
    <source>
        <dbReference type="EMBL" id="PZC77718.1"/>
    </source>
</evidence>